<organism evidence="9 10">
    <name type="scientific">Candidatus Lloydbacteria bacterium RIFCSPHIGHO2_02_FULL_50_13</name>
    <dbReference type="NCBI Taxonomy" id="1798661"/>
    <lineage>
        <taxon>Bacteria</taxon>
        <taxon>Candidatus Lloydiibacteriota</taxon>
    </lineage>
</organism>
<dbReference type="InterPro" id="IPR036250">
    <property type="entry name" value="AcylCo_DH-like_C"/>
</dbReference>
<keyword evidence="3 5" id="KW-0285">Flavoprotein</keyword>
<dbReference type="STRING" id="1798661.A3D65_06540"/>
<dbReference type="FunFam" id="1.10.540.10:FF:000026">
    <property type="entry name" value="Acyl-CoA dehydrogenase medium chain"/>
    <property type="match status" value="1"/>
</dbReference>
<dbReference type="GO" id="GO:0003995">
    <property type="term" value="F:acyl-CoA dehydrogenase activity"/>
    <property type="evidence" value="ECO:0007669"/>
    <property type="project" value="TreeGrafter"/>
</dbReference>
<evidence type="ECO:0000256" key="1">
    <source>
        <dbReference type="ARBA" id="ARBA00001974"/>
    </source>
</evidence>
<name>A0A1G2D7V1_9BACT</name>
<feature type="domain" description="Acyl-CoA dehydrogenase/oxidase N-terminal" evidence="8">
    <location>
        <begin position="15"/>
        <end position="128"/>
    </location>
</feature>
<evidence type="ECO:0008006" key="11">
    <source>
        <dbReference type="Google" id="ProtNLM"/>
    </source>
</evidence>
<evidence type="ECO:0000259" key="7">
    <source>
        <dbReference type="Pfam" id="PF02770"/>
    </source>
</evidence>
<dbReference type="FunFam" id="1.20.140.10:FF:000004">
    <property type="entry name" value="Acyl-CoA dehydrogenase FadE25"/>
    <property type="match status" value="1"/>
</dbReference>
<evidence type="ECO:0000256" key="3">
    <source>
        <dbReference type="ARBA" id="ARBA00022630"/>
    </source>
</evidence>
<dbReference type="Gene3D" id="1.10.540.10">
    <property type="entry name" value="Acyl-CoA dehydrogenase/oxidase, N-terminal domain"/>
    <property type="match status" value="1"/>
</dbReference>
<dbReference type="EMBL" id="MHLL01000019">
    <property type="protein sequence ID" value="OGZ09552.1"/>
    <property type="molecule type" value="Genomic_DNA"/>
</dbReference>
<evidence type="ECO:0000256" key="5">
    <source>
        <dbReference type="RuleBase" id="RU362125"/>
    </source>
</evidence>
<dbReference type="Pfam" id="PF02771">
    <property type="entry name" value="Acyl-CoA_dh_N"/>
    <property type="match status" value="1"/>
</dbReference>
<proteinExistence type="inferred from homology"/>
<dbReference type="InterPro" id="IPR009100">
    <property type="entry name" value="AcylCoA_DH/oxidase_NM_dom_sf"/>
</dbReference>
<dbReference type="Proteomes" id="UP000177996">
    <property type="component" value="Unassembled WGS sequence"/>
</dbReference>
<evidence type="ECO:0000256" key="2">
    <source>
        <dbReference type="ARBA" id="ARBA00009347"/>
    </source>
</evidence>
<evidence type="ECO:0000259" key="8">
    <source>
        <dbReference type="Pfam" id="PF02771"/>
    </source>
</evidence>
<dbReference type="Gene3D" id="2.40.110.10">
    <property type="entry name" value="Butyryl-CoA Dehydrogenase, subunit A, domain 2"/>
    <property type="match status" value="1"/>
</dbReference>
<dbReference type="Pfam" id="PF02770">
    <property type="entry name" value="Acyl-CoA_dh_M"/>
    <property type="match status" value="1"/>
</dbReference>
<dbReference type="InterPro" id="IPR006091">
    <property type="entry name" value="Acyl-CoA_Oxase/DH_mid-dom"/>
</dbReference>
<dbReference type="AlphaFoldDB" id="A0A1G2D7V1"/>
<feature type="domain" description="Acyl-CoA dehydrogenase/oxidase C-terminal" evidence="6">
    <location>
        <begin position="242"/>
        <end position="391"/>
    </location>
</feature>
<protein>
    <recommendedName>
        <fullName evidence="11">Acyl-CoA dehydrogenase</fullName>
    </recommendedName>
</protein>
<dbReference type="Pfam" id="PF00441">
    <property type="entry name" value="Acyl-CoA_dh_1"/>
    <property type="match status" value="1"/>
</dbReference>
<dbReference type="InterPro" id="IPR037069">
    <property type="entry name" value="AcylCoA_DH/ox_N_sf"/>
</dbReference>
<accession>A0A1G2D7V1</accession>
<sequence length="394" mass="43062">MYILNRGGKMDFALTEDQRLIQESVRDFMQSKEVATWIKKAETDKEFPHEFMKRAAGLGYLAMTIDPKYGGAGLGPLDAIVAMEEFAYRSVPFSLNILVQNSLAGHAIATFGTEEQKTKYLPKMAAGELFGCFANTEPDAGSDAKSIITHAKKYADKWVLNGKKRFCTNASEAGIAVVFGRTAARARGAPGTTAFLVEIGSELPGFSLDKKEEKVAQYGSTLCEFSLDDVMVAEDAVLGQVGRGWEVCDKTFRHSRIWIAMQGVGVARRAIDETIAYGSLRKTFGKPIVEHQHVAFELAKARVALESARLLVFKAAWQEAEGDSEFVITASMAKYAAGELAEKASCLCYRYFGGLSISSESISSKLHRDAAIIPVYEGASEIQLAIIAKDMLKK</sequence>
<comment type="similarity">
    <text evidence="2 5">Belongs to the acyl-CoA dehydrogenase family.</text>
</comment>
<dbReference type="Gene3D" id="1.20.140.10">
    <property type="entry name" value="Butyryl-CoA Dehydrogenase, subunit A, domain 3"/>
    <property type="match status" value="1"/>
</dbReference>
<dbReference type="InterPro" id="IPR046373">
    <property type="entry name" value="Acyl-CoA_Oxase/DH_mid-dom_sf"/>
</dbReference>
<dbReference type="SUPFAM" id="SSF47203">
    <property type="entry name" value="Acyl-CoA dehydrogenase C-terminal domain-like"/>
    <property type="match status" value="1"/>
</dbReference>
<dbReference type="InterPro" id="IPR013786">
    <property type="entry name" value="AcylCoA_DH/ox_N"/>
</dbReference>
<dbReference type="PANTHER" id="PTHR43884:SF12">
    <property type="entry name" value="ISOVALERYL-COA DEHYDROGENASE, MITOCHONDRIAL-RELATED"/>
    <property type="match status" value="1"/>
</dbReference>
<dbReference type="SUPFAM" id="SSF56645">
    <property type="entry name" value="Acyl-CoA dehydrogenase NM domain-like"/>
    <property type="match status" value="1"/>
</dbReference>
<feature type="domain" description="Acyl-CoA oxidase/dehydrogenase middle" evidence="7">
    <location>
        <begin position="132"/>
        <end position="230"/>
    </location>
</feature>
<keyword evidence="5" id="KW-0560">Oxidoreductase</keyword>
<evidence type="ECO:0000256" key="4">
    <source>
        <dbReference type="ARBA" id="ARBA00022827"/>
    </source>
</evidence>
<gene>
    <name evidence="9" type="ORF">A3D65_06540</name>
</gene>
<dbReference type="PANTHER" id="PTHR43884">
    <property type="entry name" value="ACYL-COA DEHYDROGENASE"/>
    <property type="match status" value="1"/>
</dbReference>
<dbReference type="GO" id="GO:0050660">
    <property type="term" value="F:flavin adenine dinucleotide binding"/>
    <property type="evidence" value="ECO:0007669"/>
    <property type="project" value="InterPro"/>
</dbReference>
<keyword evidence="4 5" id="KW-0274">FAD</keyword>
<evidence type="ECO:0000259" key="6">
    <source>
        <dbReference type="Pfam" id="PF00441"/>
    </source>
</evidence>
<evidence type="ECO:0000313" key="10">
    <source>
        <dbReference type="Proteomes" id="UP000177996"/>
    </source>
</evidence>
<comment type="cofactor">
    <cofactor evidence="1 5">
        <name>FAD</name>
        <dbReference type="ChEBI" id="CHEBI:57692"/>
    </cofactor>
</comment>
<evidence type="ECO:0000313" key="9">
    <source>
        <dbReference type="EMBL" id="OGZ09552.1"/>
    </source>
</evidence>
<comment type="caution">
    <text evidence="9">The sequence shown here is derived from an EMBL/GenBank/DDBJ whole genome shotgun (WGS) entry which is preliminary data.</text>
</comment>
<dbReference type="InterPro" id="IPR009075">
    <property type="entry name" value="AcylCo_DH/oxidase_C"/>
</dbReference>
<reference evidence="9 10" key="1">
    <citation type="journal article" date="2016" name="Nat. Commun.">
        <title>Thousands of microbial genomes shed light on interconnected biogeochemical processes in an aquifer system.</title>
        <authorList>
            <person name="Anantharaman K."/>
            <person name="Brown C.T."/>
            <person name="Hug L.A."/>
            <person name="Sharon I."/>
            <person name="Castelle C.J."/>
            <person name="Probst A.J."/>
            <person name="Thomas B.C."/>
            <person name="Singh A."/>
            <person name="Wilkins M.J."/>
            <person name="Karaoz U."/>
            <person name="Brodie E.L."/>
            <person name="Williams K.H."/>
            <person name="Hubbard S.S."/>
            <person name="Banfield J.F."/>
        </authorList>
    </citation>
    <scope>NUCLEOTIDE SEQUENCE [LARGE SCALE GENOMIC DNA]</scope>
</reference>